<feature type="region of interest" description="Disordered" evidence="10">
    <location>
        <begin position="20"/>
        <end position="50"/>
    </location>
</feature>
<comment type="similarity">
    <text evidence="2">Belongs to the class IV-like SAM-binding methyltransferase superfamily. RNA methyltransferase TrmH family.</text>
</comment>
<dbReference type="Pfam" id="PF08032">
    <property type="entry name" value="SpoU_sub_bind"/>
    <property type="match status" value="1"/>
</dbReference>
<keyword evidence="13" id="KW-1185">Reference proteome</keyword>
<keyword evidence="8" id="KW-0496">Mitochondrion</keyword>
<dbReference type="InterPro" id="IPR001537">
    <property type="entry name" value="SpoU_MeTrfase"/>
</dbReference>
<evidence type="ECO:0000256" key="5">
    <source>
        <dbReference type="ARBA" id="ARBA00022679"/>
    </source>
</evidence>
<sequence length="470" mass="53222">MISQKRSFSILSTLLKSKSTSSNDLKPVFKQPHHSNSTKGQPQPQNFEKNLPQPKIELKPWEKQNISKDSFFKRKYGNISPQDRKALNEKVERQRRFRAMKIAHEKSLQEKAYQERERARELAREAKGNGKNFKSGGSSNYDTGVMVDRNDTIFDYVFGTHPVKAVLMAGKRRILDLYTFNNEDPDIVKLAMEKYGIVPKRLKDKNALNILCKNGVHNGVVLKTNKLDIPYIKEVGHAENGEYKLAIEELDDAAAVDDDGEVKVKTKKVIRDDDIEQIEELYPLSLYLDEITDPQNMGSILRSAYFFGVDFIVVPNHSTAKLGPVANKASAGALDLIDIYQTGSSLKFIDSVRQNGWHVISTVVDQQVVQSLKKLPMLRMMSRMMPMSMLMLMLINHIKNKFIELQDLRTILKKTPVMLIIGSEGSGVRTNMKIRSDYLVGIPKIRRNDNIVDSLNAGVATGVILQNCLD</sequence>
<keyword evidence="4" id="KW-0489">Methyltransferase</keyword>
<reference evidence="12 13" key="1">
    <citation type="journal article" date="2009" name="Nature">
        <title>Evolution of pathogenicity and sexual reproduction in eight Candida genomes.</title>
        <authorList>
            <person name="Butler G."/>
            <person name="Rasmussen M.D."/>
            <person name="Lin M.F."/>
            <person name="Santos M.A."/>
            <person name="Sakthikumar S."/>
            <person name="Munro C.A."/>
            <person name="Rheinbay E."/>
            <person name="Grabherr M."/>
            <person name="Forche A."/>
            <person name="Reedy J.L."/>
            <person name="Agrafioti I."/>
            <person name="Arnaud M.B."/>
            <person name="Bates S."/>
            <person name="Brown A.J."/>
            <person name="Brunke S."/>
            <person name="Costanzo M.C."/>
            <person name="Fitzpatrick D.A."/>
            <person name="de Groot P.W."/>
            <person name="Harris D."/>
            <person name="Hoyer L.L."/>
            <person name="Hube B."/>
            <person name="Klis F.M."/>
            <person name="Kodira C."/>
            <person name="Lennard N."/>
            <person name="Logue M.E."/>
            <person name="Martin R."/>
            <person name="Neiman A.M."/>
            <person name="Nikolaou E."/>
            <person name="Quail M.A."/>
            <person name="Quinn J."/>
            <person name="Santos M.C."/>
            <person name="Schmitzberger F.F."/>
            <person name="Sherlock G."/>
            <person name="Shah P."/>
            <person name="Silverstein K.A."/>
            <person name="Skrzypek M.S."/>
            <person name="Soll D."/>
            <person name="Staggs R."/>
            <person name="Stansfield I."/>
            <person name="Stumpf M.P."/>
            <person name="Sudbery P.E."/>
            <person name="Srikantha T."/>
            <person name="Zeng Q."/>
            <person name="Berman J."/>
            <person name="Berriman M."/>
            <person name="Heitman J."/>
            <person name="Gow N.A."/>
            <person name="Lorenz M.C."/>
            <person name="Birren B.W."/>
            <person name="Kellis M."/>
            <person name="Cuomo C.A."/>
        </authorList>
    </citation>
    <scope>NUCLEOTIDE SEQUENCE [LARGE SCALE GENOMIC DNA]</scope>
    <source>
        <strain evidence="12 13">WO-1</strain>
    </source>
</reference>
<proteinExistence type="inferred from homology"/>
<dbReference type="GO" id="GO:0016435">
    <property type="term" value="F:rRNA (guanine) methyltransferase activity"/>
    <property type="evidence" value="ECO:0007669"/>
    <property type="project" value="TreeGrafter"/>
</dbReference>
<organism evidence="12 13">
    <name type="scientific">Candida albicans (strain WO-1)</name>
    <name type="common">Yeast</name>
    <dbReference type="NCBI Taxonomy" id="294748"/>
    <lineage>
        <taxon>Eukaryota</taxon>
        <taxon>Fungi</taxon>
        <taxon>Dikarya</taxon>
        <taxon>Ascomycota</taxon>
        <taxon>Saccharomycotina</taxon>
        <taxon>Pichiomycetes</taxon>
        <taxon>Debaryomycetaceae</taxon>
        <taxon>Candida/Lodderomyces clade</taxon>
        <taxon>Candida</taxon>
    </lineage>
</organism>
<dbReference type="Gene3D" id="3.30.1330.30">
    <property type="match status" value="1"/>
</dbReference>
<dbReference type="HOGENOM" id="CLU_021322_5_1_1"/>
<keyword evidence="5" id="KW-0808">Transferase</keyword>
<dbReference type="OrthoDB" id="270651at2759"/>
<name>C4YIG5_CANAW</name>
<dbReference type="PaxDb" id="5476-C4YIG5"/>
<keyword evidence="3" id="KW-0698">rRNA processing</keyword>
<dbReference type="SUPFAM" id="SSF75217">
    <property type="entry name" value="alpha/beta knot"/>
    <property type="match status" value="1"/>
</dbReference>
<accession>C4YIG5</accession>
<keyword evidence="6" id="KW-0949">S-adenosyl-L-methionine</keyword>
<dbReference type="OMA" id="RKYAHVH"/>
<protein>
    <recommendedName>
        <fullName evidence="9">rRNA methyltransferase 1, mitochondrial</fullName>
    </recommendedName>
</protein>
<evidence type="ECO:0000256" key="1">
    <source>
        <dbReference type="ARBA" id="ARBA00004173"/>
    </source>
</evidence>
<dbReference type="Pfam" id="PF00588">
    <property type="entry name" value="SpoU_methylase"/>
    <property type="match status" value="1"/>
</dbReference>
<dbReference type="PANTHER" id="PTHR46103">
    <property type="entry name" value="RRNA METHYLTRANSFERASE 1, MITOCHONDRIAL"/>
    <property type="match status" value="1"/>
</dbReference>
<dbReference type="InterPro" id="IPR013123">
    <property type="entry name" value="SpoU_subst-bd"/>
</dbReference>
<evidence type="ECO:0000256" key="4">
    <source>
        <dbReference type="ARBA" id="ARBA00022603"/>
    </source>
</evidence>
<dbReference type="InterPro" id="IPR029026">
    <property type="entry name" value="tRNA_m1G_MTases_N"/>
</dbReference>
<dbReference type="InterPro" id="IPR029064">
    <property type="entry name" value="Ribosomal_eL30-like_sf"/>
</dbReference>
<dbReference type="SMART" id="SM00967">
    <property type="entry name" value="SpoU_sub_bind"/>
    <property type="match status" value="1"/>
</dbReference>
<dbReference type="PANTHER" id="PTHR46103:SF1">
    <property type="entry name" value="RRNA METHYLTRANSFERASE 1, MITOCHONDRIAL"/>
    <property type="match status" value="1"/>
</dbReference>
<dbReference type="CDD" id="cd18105">
    <property type="entry name" value="SpoU-like_MRM1"/>
    <property type="match status" value="1"/>
</dbReference>
<feature type="compositionally biased region" description="Polar residues" evidence="10">
    <location>
        <begin position="34"/>
        <end position="48"/>
    </location>
</feature>
<evidence type="ECO:0000256" key="10">
    <source>
        <dbReference type="SAM" id="MobiDB-lite"/>
    </source>
</evidence>
<dbReference type="InterPro" id="IPR029028">
    <property type="entry name" value="Alpha/beta_knot_MTases"/>
</dbReference>
<gene>
    <name evidence="12" type="ORF">CAWG_04239</name>
</gene>
<dbReference type="GO" id="GO:0005739">
    <property type="term" value="C:mitochondrion"/>
    <property type="evidence" value="ECO:0007669"/>
    <property type="project" value="UniProtKB-SubCell"/>
</dbReference>
<evidence type="ECO:0000256" key="8">
    <source>
        <dbReference type="ARBA" id="ARBA00023128"/>
    </source>
</evidence>
<dbReference type="SUPFAM" id="SSF55315">
    <property type="entry name" value="L30e-like"/>
    <property type="match status" value="1"/>
</dbReference>
<evidence type="ECO:0000313" key="12">
    <source>
        <dbReference type="EMBL" id="EEQ45900.1"/>
    </source>
</evidence>
<dbReference type="InterPro" id="IPR047182">
    <property type="entry name" value="MRM1"/>
</dbReference>
<evidence type="ECO:0000313" key="13">
    <source>
        <dbReference type="Proteomes" id="UP000001429"/>
    </source>
</evidence>
<dbReference type="Gene3D" id="3.40.1280.10">
    <property type="match status" value="1"/>
</dbReference>
<evidence type="ECO:0000259" key="11">
    <source>
        <dbReference type="SMART" id="SM00967"/>
    </source>
</evidence>
<evidence type="ECO:0000256" key="7">
    <source>
        <dbReference type="ARBA" id="ARBA00022946"/>
    </source>
</evidence>
<keyword evidence="7" id="KW-0809">Transit peptide</keyword>
<dbReference type="GO" id="GO:0003723">
    <property type="term" value="F:RNA binding"/>
    <property type="evidence" value="ECO:0007669"/>
    <property type="project" value="InterPro"/>
</dbReference>
<dbReference type="VEuPathDB" id="FungiDB:CAWG_04239"/>
<evidence type="ECO:0000256" key="6">
    <source>
        <dbReference type="ARBA" id="ARBA00022691"/>
    </source>
</evidence>
<comment type="subcellular location">
    <subcellularLocation>
        <location evidence="1">Mitochondrion</location>
    </subcellularLocation>
</comment>
<dbReference type="EMBL" id="CH672350">
    <property type="protein sequence ID" value="EEQ45900.1"/>
    <property type="molecule type" value="Genomic_DNA"/>
</dbReference>
<evidence type="ECO:0000256" key="9">
    <source>
        <dbReference type="ARBA" id="ARBA00034881"/>
    </source>
</evidence>
<evidence type="ECO:0000256" key="3">
    <source>
        <dbReference type="ARBA" id="ARBA00022552"/>
    </source>
</evidence>
<evidence type="ECO:0000256" key="2">
    <source>
        <dbReference type="ARBA" id="ARBA00007228"/>
    </source>
</evidence>
<dbReference type="InterPro" id="IPR047261">
    <property type="entry name" value="MRM1_MeTrfase_dom"/>
</dbReference>
<feature type="domain" description="RNA 2-O ribose methyltransferase substrate binding" evidence="11">
    <location>
        <begin position="156"/>
        <end position="230"/>
    </location>
</feature>
<dbReference type="Proteomes" id="UP000001429">
    <property type="component" value="Chromosome 2"/>
</dbReference>
<dbReference type="AlphaFoldDB" id="C4YIG5"/>